<accession>A0A8T2MRG1</accession>
<name>A0A8T2MRG1_9TELE</name>
<comment type="caution">
    <text evidence="2">The sequence shown here is derived from an EMBL/GenBank/DDBJ whole genome shotgun (WGS) entry which is preliminary data.</text>
</comment>
<evidence type="ECO:0000313" key="3">
    <source>
        <dbReference type="Proteomes" id="UP000824540"/>
    </source>
</evidence>
<organism evidence="2 3">
    <name type="scientific">Albula glossodonta</name>
    <name type="common">roundjaw bonefish</name>
    <dbReference type="NCBI Taxonomy" id="121402"/>
    <lineage>
        <taxon>Eukaryota</taxon>
        <taxon>Metazoa</taxon>
        <taxon>Chordata</taxon>
        <taxon>Craniata</taxon>
        <taxon>Vertebrata</taxon>
        <taxon>Euteleostomi</taxon>
        <taxon>Actinopterygii</taxon>
        <taxon>Neopterygii</taxon>
        <taxon>Teleostei</taxon>
        <taxon>Albuliformes</taxon>
        <taxon>Albulidae</taxon>
        <taxon>Albula</taxon>
    </lineage>
</organism>
<evidence type="ECO:0000313" key="2">
    <source>
        <dbReference type="EMBL" id="KAG9330979.1"/>
    </source>
</evidence>
<gene>
    <name evidence="2" type="ORF">JZ751_021300</name>
</gene>
<dbReference type="EMBL" id="JAFBMS010000410">
    <property type="protein sequence ID" value="KAG9330979.1"/>
    <property type="molecule type" value="Genomic_DNA"/>
</dbReference>
<reference evidence="2" key="1">
    <citation type="thesis" date="2021" institute="BYU ScholarsArchive" country="Provo, UT, USA">
        <title>Applications of and Algorithms for Genome Assembly and Genomic Analyses with an Emphasis on Marine Teleosts.</title>
        <authorList>
            <person name="Pickett B.D."/>
        </authorList>
    </citation>
    <scope>NUCLEOTIDE SEQUENCE</scope>
    <source>
        <strain evidence="2">HI-2016</strain>
    </source>
</reference>
<dbReference type="OrthoDB" id="8987429at2759"/>
<protein>
    <submittedName>
        <fullName evidence="2">Uncharacterized protein</fullName>
    </submittedName>
</protein>
<evidence type="ECO:0000256" key="1">
    <source>
        <dbReference type="SAM" id="MobiDB-lite"/>
    </source>
</evidence>
<feature type="region of interest" description="Disordered" evidence="1">
    <location>
        <begin position="1"/>
        <end position="20"/>
    </location>
</feature>
<sequence length="397" mass="41813">MEREREGEWEGERERGRAREKERCNKCLSMVKAAGGDDPQVCRDPVPPFDLHQVAHHHLLRVDLQLLPLPDHQRLLRGRVWGNVQLQGQSHRGQHEGENMLILGCHLDAVGQEAENGSNPEQDGEPTKQLAAKLHPLRGGGGRSQCVGPIPCQDFQGPHRQNGVSCASALVDASTRVTDCGCCFGTDPTTPPHPSLAPPRNVRDVTLTVTELKVVSSVTLGTACLSKAGLGSAKQNLHRLQRPETGLVGAVMGLLDSPSAGTEVGGAGGVGAGPGAVVGAGVACPVTPVTPVTHCLSPPSLSNQRASLFASRARKLGDFLGAPPSCPSPLVSSSSMVMSTLRPSGDPSPPSRCLCCAVVLWGGPSSLLPESYFLSLRDSCFFFSEAEAFSLDWSSAA</sequence>
<dbReference type="AlphaFoldDB" id="A0A8T2MRG1"/>
<proteinExistence type="predicted"/>
<dbReference type="Proteomes" id="UP000824540">
    <property type="component" value="Unassembled WGS sequence"/>
</dbReference>
<keyword evidence="3" id="KW-1185">Reference proteome</keyword>